<keyword evidence="2" id="KW-1185">Reference proteome</keyword>
<accession>A0A8B6X2I7</accession>
<dbReference type="AlphaFoldDB" id="A0A8B6X2I7"/>
<proteinExistence type="predicted"/>
<evidence type="ECO:0000313" key="2">
    <source>
        <dbReference type="Proteomes" id="UP000675920"/>
    </source>
</evidence>
<feature type="domain" description="SnoaL-like" evidence="1">
    <location>
        <begin position="15"/>
        <end position="130"/>
    </location>
</feature>
<sequence length="147" mass="16604">MDEDFHPALFSTPEAAEQSWYDALERADLAAAMACWSDEDDIVCIHPNGPRLIGIDPIRQSYEEILSQGPLTARVTRRHVQQNMLVAVHSVIEEMPVLHPRTGQPLRVFATNIYFKTPSGWRLVLHHASPNEEPMGDMPALRPSMLH</sequence>
<dbReference type="OrthoDB" id="5767026at2"/>
<dbReference type="InterPro" id="IPR037401">
    <property type="entry name" value="SnoaL-like"/>
</dbReference>
<dbReference type="Proteomes" id="UP000675920">
    <property type="component" value="Unplaced"/>
</dbReference>
<name>A0A8B6X2I7_9BURK</name>
<dbReference type="PANTHER" id="PTHR34957:SF1">
    <property type="entry name" value="NUCLEAR TRANSPORT FACTOR 2 (NTF2) FAMILY PROTEIN"/>
    <property type="match status" value="1"/>
</dbReference>
<dbReference type="PANTHER" id="PTHR34957">
    <property type="entry name" value="NUCLEAR TRANSPORT FACTOR 2 (NTF2) FAMILY PROTEIN"/>
    <property type="match status" value="1"/>
</dbReference>
<dbReference type="RefSeq" id="WP_028310812.1">
    <property type="nucleotide sequence ID" value="NZ_AXWS01000008.1"/>
</dbReference>
<dbReference type="Pfam" id="PF13474">
    <property type="entry name" value="SnoaL_3"/>
    <property type="match status" value="1"/>
</dbReference>
<dbReference type="InterPro" id="IPR032710">
    <property type="entry name" value="NTF2-like_dom_sf"/>
</dbReference>
<organism evidence="2 3">
    <name type="scientific">Derxia gummosa DSM 723</name>
    <dbReference type="NCBI Taxonomy" id="1121388"/>
    <lineage>
        <taxon>Bacteria</taxon>
        <taxon>Pseudomonadati</taxon>
        <taxon>Pseudomonadota</taxon>
        <taxon>Betaproteobacteria</taxon>
        <taxon>Burkholderiales</taxon>
        <taxon>Alcaligenaceae</taxon>
        <taxon>Derxia</taxon>
    </lineage>
</organism>
<protein>
    <submittedName>
        <fullName evidence="3">YybH family protein</fullName>
    </submittedName>
</protein>
<evidence type="ECO:0000259" key="1">
    <source>
        <dbReference type="Pfam" id="PF13474"/>
    </source>
</evidence>
<evidence type="ECO:0000313" key="3">
    <source>
        <dbReference type="RefSeq" id="WP_028310812.1"/>
    </source>
</evidence>
<dbReference type="SUPFAM" id="SSF54427">
    <property type="entry name" value="NTF2-like"/>
    <property type="match status" value="1"/>
</dbReference>
<dbReference type="Gene3D" id="3.10.450.50">
    <property type="match status" value="1"/>
</dbReference>
<reference evidence="3" key="1">
    <citation type="submission" date="2025-08" db="UniProtKB">
        <authorList>
            <consortium name="RefSeq"/>
        </authorList>
    </citation>
    <scope>IDENTIFICATION</scope>
</reference>